<protein>
    <submittedName>
        <fullName evidence="1">Uncharacterized protein</fullName>
    </submittedName>
</protein>
<gene>
    <name evidence="1" type="ORF">HUJ06_000580</name>
</gene>
<name>A0A822ZCW0_NELNU</name>
<dbReference type="AlphaFoldDB" id="A0A822ZCW0"/>
<dbReference type="EMBL" id="DUZY01000006">
    <property type="protein sequence ID" value="DAD42350.1"/>
    <property type="molecule type" value="Genomic_DNA"/>
</dbReference>
<reference evidence="1 2" key="1">
    <citation type="journal article" date="2020" name="Mol. Biol. Evol.">
        <title>Distinct Expression and Methylation Patterns for Genes with Different Fates following a Single Whole-Genome Duplication in Flowering Plants.</title>
        <authorList>
            <person name="Shi T."/>
            <person name="Rahmani R.S."/>
            <person name="Gugger P.F."/>
            <person name="Wang M."/>
            <person name="Li H."/>
            <person name="Zhang Y."/>
            <person name="Li Z."/>
            <person name="Wang Q."/>
            <person name="Van de Peer Y."/>
            <person name="Marchal K."/>
            <person name="Chen J."/>
        </authorList>
    </citation>
    <scope>NUCLEOTIDE SEQUENCE [LARGE SCALE GENOMIC DNA]</scope>
    <source>
        <tissue evidence="1">Leaf</tissue>
    </source>
</reference>
<accession>A0A822ZCW0</accession>
<keyword evidence="2" id="KW-1185">Reference proteome</keyword>
<proteinExistence type="predicted"/>
<evidence type="ECO:0000313" key="2">
    <source>
        <dbReference type="Proteomes" id="UP000607653"/>
    </source>
</evidence>
<evidence type="ECO:0000313" key="1">
    <source>
        <dbReference type="EMBL" id="DAD42350.1"/>
    </source>
</evidence>
<organism evidence="1 2">
    <name type="scientific">Nelumbo nucifera</name>
    <name type="common">Sacred lotus</name>
    <dbReference type="NCBI Taxonomy" id="4432"/>
    <lineage>
        <taxon>Eukaryota</taxon>
        <taxon>Viridiplantae</taxon>
        <taxon>Streptophyta</taxon>
        <taxon>Embryophyta</taxon>
        <taxon>Tracheophyta</taxon>
        <taxon>Spermatophyta</taxon>
        <taxon>Magnoliopsida</taxon>
        <taxon>Proteales</taxon>
        <taxon>Nelumbonaceae</taxon>
        <taxon>Nelumbo</taxon>
    </lineage>
</organism>
<comment type="caution">
    <text evidence="1">The sequence shown here is derived from an EMBL/GenBank/DDBJ whole genome shotgun (WGS) entry which is preliminary data.</text>
</comment>
<dbReference type="Proteomes" id="UP000607653">
    <property type="component" value="Unassembled WGS sequence"/>
</dbReference>
<sequence>MSMYVEHLDTGVIGFKASLSRMNFRIFSSSRRLSSYSFEFHSTLSFYLVKYLLLQIWIWLVEFQLEFISVQTTSSISKQCPSYFLIFIYLN</sequence>